<feature type="compositionally biased region" description="Low complexity" evidence="1">
    <location>
        <begin position="452"/>
        <end position="475"/>
    </location>
</feature>
<proteinExistence type="predicted"/>
<dbReference type="InterPro" id="IPR010310">
    <property type="entry name" value="T7SS_ESAT-6-like"/>
</dbReference>
<feature type="compositionally biased region" description="Low complexity" evidence="1">
    <location>
        <begin position="482"/>
        <end position="497"/>
    </location>
</feature>
<keyword evidence="3" id="KW-1185">Reference proteome</keyword>
<organism evidence="2 3">
    <name type="scientific">Dietzia timorensis</name>
    <dbReference type="NCBI Taxonomy" id="499555"/>
    <lineage>
        <taxon>Bacteria</taxon>
        <taxon>Bacillati</taxon>
        <taxon>Actinomycetota</taxon>
        <taxon>Actinomycetes</taxon>
        <taxon>Mycobacteriales</taxon>
        <taxon>Dietziaceae</taxon>
        <taxon>Dietzia</taxon>
    </lineage>
</organism>
<sequence>MSDQFYLDPAAAERLSASCRQFSEAILQTTNSSATKSRSFTSPDFRSAAEINGVYSNCGSQALPQLLDDFHSQATAMGALFQIAGGNLSAQDEEAAAALKNAASAPPSINGPSMAIAGLSSISAFDAESSRTDKFSWVAGEDASGMSLDEMKSGAESLSPGDLRSTAEQFSTASQTLSSAADQLLASVNSELGSSWQGEFANTAISNVAQFHSSATELAGQLTTVADRANSLAEGYEFTRDRVGGITPDTGAGRDSEAAASRESARLDAQRVIHSDYNPRLEGANLSGLTFTPAHRVGSAGGVGTEGVSPVALWNREIVGPEGGVGGASRTGVDAATQAASSSAGGASAPAPAGGGGSPSSAGSPVVGTSAASGHAASGVMPAGVGAASGGATRPVSATATSPSRSGAAAPTPAASGTSTTVGRDSSSSPGARTVSGTSSSAPIGARGMPNGSSSTGAGAVGSGTSASARPLSATAGGGSARSGLPFSTGGNTSSGAGTSGGPGAAGGAPRAGTGPSAGTGLTAGSGSPVASPGSAGSTAGSRMGGPMMGAMPMGAGARSGDKSHSPPDYLVHPSHSSELIGDLPAAVQPVLRGNRSSAE</sequence>
<dbReference type="Pfam" id="PF06013">
    <property type="entry name" value="WXG100"/>
    <property type="match status" value="1"/>
</dbReference>
<feature type="region of interest" description="Disordered" evidence="1">
    <location>
        <begin position="324"/>
        <end position="600"/>
    </location>
</feature>
<feature type="compositionally biased region" description="Polar residues" evidence="1">
    <location>
        <begin position="422"/>
        <end position="442"/>
    </location>
</feature>
<dbReference type="STRING" id="499555.BJL86_0918"/>
<evidence type="ECO:0000256" key="1">
    <source>
        <dbReference type="SAM" id="MobiDB-lite"/>
    </source>
</evidence>
<dbReference type="AlphaFoldDB" id="A0A173LJT0"/>
<dbReference type="Proteomes" id="UP000186104">
    <property type="component" value="Chromosome"/>
</dbReference>
<feature type="compositionally biased region" description="Low complexity" evidence="1">
    <location>
        <begin position="335"/>
        <end position="352"/>
    </location>
</feature>
<evidence type="ECO:0000313" key="3">
    <source>
        <dbReference type="Proteomes" id="UP000186104"/>
    </source>
</evidence>
<feature type="compositionally biased region" description="Low complexity" evidence="1">
    <location>
        <begin position="525"/>
        <end position="542"/>
    </location>
</feature>
<feature type="compositionally biased region" description="Low complexity" evidence="1">
    <location>
        <begin position="397"/>
        <end position="421"/>
    </location>
</feature>
<feature type="region of interest" description="Disordered" evidence="1">
    <location>
        <begin position="243"/>
        <end position="265"/>
    </location>
</feature>
<dbReference type="InterPro" id="IPR036689">
    <property type="entry name" value="ESAT-6-like_sf"/>
</dbReference>
<feature type="compositionally biased region" description="Gly residues" evidence="1">
    <location>
        <begin position="498"/>
        <end position="507"/>
    </location>
</feature>
<dbReference type="Gene3D" id="1.10.287.1060">
    <property type="entry name" value="ESAT-6-like"/>
    <property type="match status" value="1"/>
</dbReference>
<feature type="region of interest" description="Disordered" evidence="1">
    <location>
        <begin position="151"/>
        <end position="170"/>
    </location>
</feature>
<feature type="compositionally biased region" description="Low complexity" evidence="1">
    <location>
        <begin position="549"/>
        <end position="559"/>
    </location>
</feature>
<gene>
    <name evidence="2" type="ORF">BJL86_0918</name>
</gene>
<dbReference type="OrthoDB" id="4775312at2"/>
<dbReference type="KEGG" id="dtm:BJL86_0918"/>
<dbReference type="SUPFAM" id="SSF140453">
    <property type="entry name" value="EsxAB dimer-like"/>
    <property type="match status" value="1"/>
</dbReference>
<dbReference type="EMBL" id="CP015961">
    <property type="protein sequence ID" value="ANI91711.1"/>
    <property type="molecule type" value="Genomic_DNA"/>
</dbReference>
<name>A0A173LJT0_9ACTN</name>
<reference evidence="2 3" key="1">
    <citation type="submission" date="2016-06" db="EMBL/GenBank/DDBJ databases">
        <title>Complete genome sequence of a saline-alkali tolerant type strain Dietzia timorensis ID05-A0528T.</title>
        <authorList>
            <person name="Wu X."/>
        </authorList>
    </citation>
    <scope>NUCLEOTIDE SEQUENCE [LARGE SCALE GENOMIC DNA]</scope>
    <source>
        <strain evidence="2 3">ID05-A0528</strain>
    </source>
</reference>
<protein>
    <submittedName>
        <fullName evidence="2">Uncharacterized protein</fullName>
    </submittedName>
</protein>
<evidence type="ECO:0000313" key="2">
    <source>
        <dbReference type="EMBL" id="ANI91711.1"/>
    </source>
</evidence>
<feature type="compositionally biased region" description="Low complexity" evidence="1">
    <location>
        <begin position="359"/>
        <end position="380"/>
    </location>
</feature>
<accession>A0A173LJT0</accession>